<evidence type="ECO:0000313" key="1">
    <source>
        <dbReference type="EMBL" id="ORY30499.1"/>
    </source>
</evidence>
<reference evidence="1 2" key="1">
    <citation type="submission" date="2016-07" db="EMBL/GenBank/DDBJ databases">
        <title>Pervasive Adenine N6-methylation of Active Genes in Fungi.</title>
        <authorList>
            <consortium name="DOE Joint Genome Institute"/>
            <person name="Mondo S.J."/>
            <person name="Dannebaum R.O."/>
            <person name="Kuo R.C."/>
            <person name="Labutti K."/>
            <person name="Haridas S."/>
            <person name="Kuo A."/>
            <person name="Salamov A."/>
            <person name="Ahrendt S.R."/>
            <person name="Lipzen A."/>
            <person name="Sullivan W."/>
            <person name="Andreopoulos W.B."/>
            <person name="Clum A."/>
            <person name="Lindquist E."/>
            <person name="Daum C."/>
            <person name="Ramamoorthy G.K."/>
            <person name="Gryganskyi A."/>
            <person name="Culley D."/>
            <person name="Magnuson J.K."/>
            <person name="James T.Y."/>
            <person name="O'Malley M.A."/>
            <person name="Stajich J.E."/>
            <person name="Spatafora J.W."/>
            <person name="Visel A."/>
            <person name="Grigoriev I.V."/>
        </authorList>
    </citation>
    <scope>NUCLEOTIDE SEQUENCE [LARGE SCALE GENOMIC DNA]</scope>
    <source>
        <strain evidence="1 2">JEL800</strain>
    </source>
</reference>
<protein>
    <submittedName>
        <fullName evidence="1">Uncharacterized protein</fullName>
    </submittedName>
</protein>
<keyword evidence="2" id="KW-1185">Reference proteome</keyword>
<dbReference type="Proteomes" id="UP000193642">
    <property type="component" value="Unassembled WGS sequence"/>
</dbReference>
<dbReference type="AlphaFoldDB" id="A0A1Y2B6N3"/>
<accession>A0A1Y2B6N3</accession>
<proteinExistence type="predicted"/>
<comment type="caution">
    <text evidence="1">The sequence shown here is derived from an EMBL/GenBank/DDBJ whole genome shotgun (WGS) entry which is preliminary data.</text>
</comment>
<sequence>MRSQCIPESAAPILKDFHRPIIAYQFLQNYADIKLEYANTQALKQLNLASNSGLRNMKLLSLLKSNPNEWSTAMEAASKDGYCVTQARFNGEAMVHEALIWNVMSQENNKLVGQAVSWIS</sequence>
<feature type="non-terminal residue" evidence="1">
    <location>
        <position position="120"/>
    </location>
</feature>
<evidence type="ECO:0000313" key="2">
    <source>
        <dbReference type="Proteomes" id="UP000193642"/>
    </source>
</evidence>
<name>A0A1Y2B6N3_9FUNG</name>
<gene>
    <name evidence="1" type="ORF">BCR33DRAFT_724315</name>
</gene>
<dbReference type="EMBL" id="MCGO01000082">
    <property type="protein sequence ID" value="ORY30499.1"/>
    <property type="molecule type" value="Genomic_DNA"/>
</dbReference>
<organism evidence="1 2">
    <name type="scientific">Rhizoclosmatium globosum</name>
    <dbReference type="NCBI Taxonomy" id="329046"/>
    <lineage>
        <taxon>Eukaryota</taxon>
        <taxon>Fungi</taxon>
        <taxon>Fungi incertae sedis</taxon>
        <taxon>Chytridiomycota</taxon>
        <taxon>Chytridiomycota incertae sedis</taxon>
        <taxon>Chytridiomycetes</taxon>
        <taxon>Chytridiales</taxon>
        <taxon>Chytriomycetaceae</taxon>
        <taxon>Rhizoclosmatium</taxon>
    </lineage>
</organism>